<accession>A0A317WJZ3</accession>
<dbReference type="Proteomes" id="UP000246702">
    <property type="component" value="Unassembled WGS sequence"/>
</dbReference>
<protein>
    <submittedName>
        <fullName evidence="2">Uncharacterized protein</fullName>
    </submittedName>
</protein>
<keyword evidence="1" id="KW-0812">Transmembrane</keyword>
<dbReference type="RefSeq" id="XP_025466976.1">
    <property type="nucleotide sequence ID" value="XM_025611809.1"/>
</dbReference>
<evidence type="ECO:0000256" key="1">
    <source>
        <dbReference type="SAM" id="Phobius"/>
    </source>
</evidence>
<reference evidence="2 3" key="1">
    <citation type="submission" date="2016-12" db="EMBL/GenBank/DDBJ databases">
        <title>The genomes of Aspergillus section Nigri reveals drivers in fungal speciation.</title>
        <authorList>
            <consortium name="DOE Joint Genome Institute"/>
            <person name="Vesth T.C."/>
            <person name="Nybo J."/>
            <person name="Theobald S."/>
            <person name="Brandl J."/>
            <person name="Frisvad J.C."/>
            <person name="Nielsen K.F."/>
            <person name="Lyhne E.K."/>
            <person name="Kogle M.E."/>
            <person name="Kuo A."/>
            <person name="Riley R."/>
            <person name="Clum A."/>
            <person name="Nolan M."/>
            <person name="Lipzen A."/>
            <person name="Salamov A."/>
            <person name="Henrissat B."/>
            <person name="Wiebenga A."/>
            <person name="De Vries R.P."/>
            <person name="Grigoriev I.V."/>
            <person name="Mortensen U.H."/>
            <person name="Andersen M.R."/>
            <person name="Baker S.E."/>
        </authorList>
    </citation>
    <scope>NUCLEOTIDE SEQUENCE [LARGE SCALE GENOMIC DNA]</scope>
    <source>
        <strain evidence="2 3">CBS 115572</strain>
    </source>
</reference>
<name>A0A317WJZ3_9EURO</name>
<organism evidence="2 3">
    <name type="scientific">Aspergillus sclerotioniger CBS 115572</name>
    <dbReference type="NCBI Taxonomy" id="1450535"/>
    <lineage>
        <taxon>Eukaryota</taxon>
        <taxon>Fungi</taxon>
        <taxon>Dikarya</taxon>
        <taxon>Ascomycota</taxon>
        <taxon>Pezizomycotina</taxon>
        <taxon>Eurotiomycetes</taxon>
        <taxon>Eurotiomycetidae</taxon>
        <taxon>Eurotiales</taxon>
        <taxon>Aspergillaceae</taxon>
        <taxon>Aspergillus</taxon>
        <taxon>Aspergillus subgen. Circumdati</taxon>
    </lineage>
</organism>
<sequence length="52" mass="5796">MYVRTQSTPPYLQRTEYKSGSGVLILISHFGLVVLVECPIVGVKLFRDGPTE</sequence>
<feature type="transmembrane region" description="Helical" evidence="1">
    <location>
        <begin position="20"/>
        <end position="46"/>
    </location>
</feature>
<gene>
    <name evidence="2" type="ORF">BO94DRAFT_535542</name>
</gene>
<keyword evidence="3" id="KW-1185">Reference proteome</keyword>
<dbReference type="AlphaFoldDB" id="A0A317WJZ3"/>
<proteinExistence type="predicted"/>
<keyword evidence="1" id="KW-1133">Transmembrane helix</keyword>
<evidence type="ECO:0000313" key="2">
    <source>
        <dbReference type="EMBL" id="PWY86385.1"/>
    </source>
</evidence>
<keyword evidence="1" id="KW-0472">Membrane</keyword>
<comment type="caution">
    <text evidence="2">The sequence shown here is derived from an EMBL/GenBank/DDBJ whole genome shotgun (WGS) entry which is preliminary data.</text>
</comment>
<evidence type="ECO:0000313" key="3">
    <source>
        <dbReference type="Proteomes" id="UP000246702"/>
    </source>
</evidence>
<dbReference type="GeneID" id="37113952"/>
<dbReference type="EMBL" id="MSFK01000015">
    <property type="protein sequence ID" value="PWY86385.1"/>
    <property type="molecule type" value="Genomic_DNA"/>
</dbReference>